<accession>A0A915I345</accession>
<dbReference type="WBParaSite" id="nRc.2.0.1.t07869-RA">
    <property type="protein sequence ID" value="nRc.2.0.1.t07869-RA"/>
    <property type="gene ID" value="nRc.2.0.1.g07869"/>
</dbReference>
<organism evidence="2 3">
    <name type="scientific">Romanomermis culicivorax</name>
    <name type="common">Nematode worm</name>
    <dbReference type="NCBI Taxonomy" id="13658"/>
    <lineage>
        <taxon>Eukaryota</taxon>
        <taxon>Metazoa</taxon>
        <taxon>Ecdysozoa</taxon>
        <taxon>Nematoda</taxon>
        <taxon>Enoplea</taxon>
        <taxon>Dorylaimia</taxon>
        <taxon>Mermithida</taxon>
        <taxon>Mermithoidea</taxon>
        <taxon>Mermithidae</taxon>
        <taxon>Romanomermis</taxon>
    </lineage>
</organism>
<evidence type="ECO:0000313" key="2">
    <source>
        <dbReference type="Proteomes" id="UP000887565"/>
    </source>
</evidence>
<reference evidence="3" key="1">
    <citation type="submission" date="2022-11" db="UniProtKB">
        <authorList>
            <consortium name="WormBaseParasite"/>
        </authorList>
    </citation>
    <scope>IDENTIFICATION</scope>
</reference>
<dbReference type="AlphaFoldDB" id="A0A915I345"/>
<name>A0A915I345_ROMCU</name>
<keyword evidence="2" id="KW-1185">Reference proteome</keyword>
<evidence type="ECO:0000256" key="1">
    <source>
        <dbReference type="SAM" id="MobiDB-lite"/>
    </source>
</evidence>
<evidence type="ECO:0000313" key="3">
    <source>
        <dbReference type="WBParaSite" id="nRc.2.0.1.t07869-RA"/>
    </source>
</evidence>
<proteinExistence type="predicted"/>
<sequence>MVSASGKDFAINRAMYVLSKEDENAKITTMMPKKLVTIGRRKNANHPRLTKVKRHWNEPKR</sequence>
<protein>
    <submittedName>
        <fullName evidence="3">Uncharacterized protein</fullName>
    </submittedName>
</protein>
<feature type="compositionally biased region" description="Basic residues" evidence="1">
    <location>
        <begin position="40"/>
        <end position="54"/>
    </location>
</feature>
<feature type="region of interest" description="Disordered" evidence="1">
    <location>
        <begin position="40"/>
        <end position="61"/>
    </location>
</feature>
<dbReference type="Proteomes" id="UP000887565">
    <property type="component" value="Unplaced"/>
</dbReference>